<accession>A0ABP6NLY4</accession>
<comment type="caution">
    <text evidence="2">The sequence shown here is derived from an EMBL/GenBank/DDBJ whole genome shotgun (WGS) entry which is preliminary data.</text>
</comment>
<gene>
    <name evidence="2" type="ORF">GCM10010449_83680</name>
</gene>
<dbReference type="RefSeq" id="WP_344530802.1">
    <property type="nucleotide sequence ID" value="NZ_BAAAUG010000233.1"/>
</dbReference>
<proteinExistence type="predicted"/>
<evidence type="ECO:0000313" key="3">
    <source>
        <dbReference type="Proteomes" id="UP001501637"/>
    </source>
</evidence>
<protein>
    <submittedName>
        <fullName evidence="2">Uncharacterized protein</fullName>
    </submittedName>
</protein>
<organism evidence="2 3">
    <name type="scientific">Streptomyces rectiviolaceus</name>
    <dbReference type="NCBI Taxonomy" id="332591"/>
    <lineage>
        <taxon>Bacteria</taxon>
        <taxon>Bacillati</taxon>
        <taxon>Actinomycetota</taxon>
        <taxon>Actinomycetes</taxon>
        <taxon>Kitasatosporales</taxon>
        <taxon>Streptomycetaceae</taxon>
        <taxon>Streptomyces</taxon>
    </lineage>
</organism>
<keyword evidence="3" id="KW-1185">Reference proteome</keyword>
<evidence type="ECO:0000256" key="1">
    <source>
        <dbReference type="SAM" id="MobiDB-lite"/>
    </source>
</evidence>
<dbReference type="EMBL" id="BAAAUG010000233">
    <property type="protein sequence ID" value="GAA3152998.1"/>
    <property type="molecule type" value="Genomic_DNA"/>
</dbReference>
<evidence type="ECO:0000313" key="2">
    <source>
        <dbReference type="EMBL" id="GAA3152998.1"/>
    </source>
</evidence>
<dbReference type="Proteomes" id="UP001501637">
    <property type="component" value="Unassembled WGS sequence"/>
</dbReference>
<reference evidence="3" key="1">
    <citation type="journal article" date="2019" name="Int. J. Syst. Evol. Microbiol.">
        <title>The Global Catalogue of Microorganisms (GCM) 10K type strain sequencing project: providing services to taxonomists for standard genome sequencing and annotation.</title>
        <authorList>
            <consortium name="The Broad Institute Genomics Platform"/>
            <consortium name="The Broad Institute Genome Sequencing Center for Infectious Disease"/>
            <person name="Wu L."/>
            <person name="Ma J."/>
        </authorList>
    </citation>
    <scope>NUCLEOTIDE SEQUENCE [LARGE SCALE GENOMIC DNA]</scope>
    <source>
        <strain evidence="3">JCM 9092</strain>
    </source>
</reference>
<sequence length="80" mass="8623">MTTQAEWLQKALRSQAIAAKIADLLNEMEPNTVDAQIYGPGFCIRGFGGNFHVDSLLSANDLRPIPDGHRPPTSPEGTSS</sequence>
<name>A0ABP6NLY4_9ACTN</name>
<feature type="region of interest" description="Disordered" evidence="1">
    <location>
        <begin position="60"/>
        <end position="80"/>
    </location>
</feature>